<dbReference type="EMBL" id="LBMM01005447">
    <property type="protein sequence ID" value="KMQ91507.1"/>
    <property type="molecule type" value="Genomic_DNA"/>
</dbReference>
<dbReference type="PaxDb" id="67767-A0A0J7KMH6"/>
<dbReference type="AlphaFoldDB" id="A0A0J7KMH6"/>
<name>A0A0J7KMH6_LASNI</name>
<proteinExistence type="predicted"/>
<dbReference type="Proteomes" id="UP000036403">
    <property type="component" value="Unassembled WGS sequence"/>
</dbReference>
<accession>A0A0J7KMH6</accession>
<comment type="caution">
    <text evidence="1">The sequence shown here is derived from an EMBL/GenBank/DDBJ whole genome shotgun (WGS) entry which is preliminary data.</text>
</comment>
<keyword evidence="2" id="KW-1185">Reference proteome</keyword>
<gene>
    <name evidence="1" type="ORF">RF55_8614</name>
</gene>
<sequence length="82" mass="9621">MAREEEGEDVDARSDPAVVRVLRVTAIHHVIKILQRGKIPLSQREVLHQRYAPDVEEYSHEKLRTKKRKLRIDLTVREISLV</sequence>
<reference evidence="1 2" key="1">
    <citation type="submission" date="2015-04" db="EMBL/GenBank/DDBJ databases">
        <title>Lasius niger genome sequencing.</title>
        <authorList>
            <person name="Konorov E.A."/>
            <person name="Nikitin M.A."/>
            <person name="Kirill M.V."/>
            <person name="Chang P."/>
        </authorList>
    </citation>
    <scope>NUCLEOTIDE SEQUENCE [LARGE SCALE GENOMIC DNA]</scope>
    <source>
        <tissue evidence="1">Whole</tissue>
    </source>
</reference>
<evidence type="ECO:0000313" key="1">
    <source>
        <dbReference type="EMBL" id="KMQ91507.1"/>
    </source>
</evidence>
<evidence type="ECO:0000313" key="2">
    <source>
        <dbReference type="Proteomes" id="UP000036403"/>
    </source>
</evidence>
<organism evidence="1 2">
    <name type="scientific">Lasius niger</name>
    <name type="common">Black garden ant</name>
    <dbReference type="NCBI Taxonomy" id="67767"/>
    <lineage>
        <taxon>Eukaryota</taxon>
        <taxon>Metazoa</taxon>
        <taxon>Ecdysozoa</taxon>
        <taxon>Arthropoda</taxon>
        <taxon>Hexapoda</taxon>
        <taxon>Insecta</taxon>
        <taxon>Pterygota</taxon>
        <taxon>Neoptera</taxon>
        <taxon>Endopterygota</taxon>
        <taxon>Hymenoptera</taxon>
        <taxon>Apocrita</taxon>
        <taxon>Aculeata</taxon>
        <taxon>Formicoidea</taxon>
        <taxon>Formicidae</taxon>
        <taxon>Formicinae</taxon>
        <taxon>Lasius</taxon>
        <taxon>Lasius</taxon>
    </lineage>
</organism>
<protein>
    <submittedName>
        <fullName evidence="1">Anti-sigma factor antagonist</fullName>
    </submittedName>
</protein>